<keyword evidence="3" id="KW-1185">Reference proteome</keyword>
<keyword evidence="1" id="KW-0472">Membrane</keyword>
<accession>A0A1I5CEE7</accession>
<reference evidence="2 3" key="1">
    <citation type="submission" date="2016-10" db="EMBL/GenBank/DDBJ databases">
        <authorList>
            <person name="de Groot N.N."/>
        </authorList>
    </citation>
    <scope>NUCLEOTIDE SEQUENCE [LARGE SCALE GENOMIC DNA]</scope>
    <source>
        <strain evidence="2 3">ML2</strain>
    </source>
</reference>
<dbReference type="InterPro" id="IPR045764">
    <property type="entry name" value="DUF6132"/>
</dbReference>
<keyword evidence="1" id="KW-1133">Transmembrane helix</keyword>
<dbReference type="Pfam" id="PF19628">
    <property type="entry name" value="DUF6132"/>
    <property type="match status" value="1"/>
</dbReference>
<evidence type="ECO:0000313" key="3">
    <source>
        <dbReference type="Proteomes" id="UP000181899"/>
    </source>
</evidence>
<evidence type="ECO:0000313" key="2">
    <source>
        <dbReference type="EMBL" id="SFN85307.1"/>
    </source>
</evidence>
<proteinExistence type="predicted"/>
<dbReference type="EMBL" id="FOVK01000006">
    <property type="protein sequence ID" value="SFN85307.1"/>
    <property type="molecule type" value="Genomic_DNA"/>
</dbReference>
<dbReference type="RefSeq" id="WP_031574326.1">
    <property type="nucleotide sequence ID" value="NZ_DAMBCI010000100.1"/>
</dbReference>
<name>A0A1I5CEE7_9CLOT</name>
<evidence type="ECO:0000256" key="1">
    <source>
        <dbReference type="SAM" id="Phobius"/>
    </source>
</evidence>
<sequence>MEKKQMTPQDRRKKRAMKIALGIVLGGLAGYLYYYFIGCDGTCPISSNPIRSILYGSVVGTLLGSAF</sequence>
<dbReference type="OrthoDB" id="2062758at2"/>
<evidence type="ECO:0008006" key="4">
    <source>
        <dbReference type="Google" id="ProtNLM"/>
    </source>
</evidence>
<protein>
    <recommendedName>
        <fullName evidence="4">YtxH domain-containing protein</fullName>
    </recommendedName>
</protein>
<dbReference type="Proteomes" id="UP000181899">
    <property type="component" value="Unassembled WGS sequence"/>
</dbReference>
<keyword evidence="1" id="KW-0812">Transmembrane</keyword>
<feature type="transmembrane region" description="Helical" evidence="1">
    <location>
        <begin position="20"/>
        <end position="37"/>
    </location>
</feature>
<organism evidence="2 3">
    <name type="scientific">Proteiniclasticum ruminis</name>
    <dbReference type="NCBI Taxonomy" id="398199"/>
    <lineage>
        <taxon>Bacteria</taxon>
        <taxon>Bacillati</taxon>
        <taxon>Bacillota</taxon>
        <taxon>Clostridia</taxon>
        <taxon>Eubacteriales</taxon>
        <taxon>Clostridiaceae</taxon>
        <taxon>Proteiniclasticum</taxon>
    </lineage>
</organism>
<dbReference type="eggNOG" id="COG0607">
    <property type="taxonomic scope" value="Bacteria"/>
</dbReference>
<dbReference type="AlphaFoldDB" id="A0A1I5CEE7"/>
<gene>
    <name evidence="2" type="ORF">SAMN04488695_10686</name>
</gene>